<keyword evidence="4" id="KW-1185">Reference proteome</keyword>
<feature type="compositionally biased region" description="Basic residues" evidence="2">
    <location>
        <begin position="14"/>
        <end position="29"/>
    </location>
</feature>
<sequence length="523" mass="59250">MRSAFSRPSTSNRSRSRSKGKKTTKKKKQQQQPSLPMQVLPSVPETQEQQSDLVAKLREHLAFVRESHQESLKEIQAFQALTCADRLELEALRKLVKQQNQQQQQHRQHVPQPTVVPVLQYESDDEDQDKDKEDKQHQKSSTAATQQEISDDQSNTLLPSSNVNIEQWHQELQTLAKDKADCELRLLQQCNQLRDVKYLLTQIQLEKEDLQKQLALAIVNHPSPTTLNNSNVPEEQQQNQGEVPVVSATRTSSSSSFSKRQITVSATDATANDATLQELQDEVHQWEALYFETAETGSRSIQALETRVEQLLRDNERLEKERNQAYKILLQQKKQQQQQSAENDGSVSTASMEHDPLEEKKQENDNSNCGQGPILENVLTPSHQSESHDANEVLWLERMQYLEPVTSEEDETKQELLQQRAQREQTEEEKEVTELEESQHSKVIQEQQPRQEKIPPTPDKSASIVSAANPSDSLASFFTLDTSAQHAILDFFFCCAGGTGASVMPINNTTAVATKTTLATVQQ</sequence>
<feature type="region of interest" description="Disordered" evidence="2">
    <location>
        <begin position="406"/>
        <end position="464"/>
    </location>
</feature>
<dbReference type="AlphaFoldDB" id="A0A9K3KFU6"/>
<feature type="region of interest" description="Disordered" evidence="2">
    <location>
        <begin position="123"/>
        <end position="158"/>
    </location>
</feature>
<accession>A0A9K3KFU6</accession>
<evidence type="ECO:0000313" key="4">
    <source>
        <dbReference type="Proteomes" id="UP000693970"/>
    </source>
</evidence>
<evidence type="ECO:0000256" key="1">
    <source>
        <dbReference type="SAM" id="Coils"/>
    </source>
</evidence>
<feature type="compositionally biased region" description="Polar residues" evidence="2">
    <location>
        <begin position="340"/>
        <end position="351"/>
    </location>
</feature>
<dbReference type="Proteomes" id="UP000693970">
    <property type="component" value="Unassembled WGS sequence"/>
</dbReference>
<name>A0A9K3KFU6_9STRA</name>
<evidence type="ECO:0000256" key="2">
    <source>
        <dbReference type="SAM" id="MobiDB-lite"/>
    </source>
</evidence>
<feature type="region of interest" description="Disordered" evidence="2">
    <location>
        <begin position="1"/>
        <end position="51"/>
    </location>
</feature>
<proteinExistence type="predicted"/>
<keyword evidence="1" id="KW-0175">Coiled coil</keyword>
<dbReference type="EMBL" id="JAGRRH010000025">
    <property type="protein sequence ID" value="KAG7342516.1"/>
    <property type="molecule type" value="Genomic_DNA"/>
</dbReference>
<feature type="compositionally biased region" description="Low complexity" evidence="2">
    <location>
        <begin position="1"/>
        <end position="13"/>
    </location>
</feature>
<reference evidence="3" key="2">
    <citation type="submission" date="2021-04" db="EMBL/GenBank/DDBJ databases">
        <authorList>
            <person name="Podell S."/>
        </authorList>
    </citation>
    <scope>NUCLEOTIDE SEQUENCE</scope>
    <source>
        <strain evidence="3">Hildebrandi</strain>
    </source>
</reference>
<protein>
    <submittedName>
        <fullName evidence="3">Uncharacterized protein</fullName>
    </submittedName>
</protein>
<gene>
    <name evidence="3" type="ORF">IV203_007609</name>
</gene>
<comment type="caution">
    <text evidence="3">The sequence shown here is derived from an EMBL/GenBank/DDBJ whole genome shotgun (WGS) entry which is preliminary data.</text>
</comment>
<feature type="coiled-coil region" evidence="1">
    <location>
        <begin position="165"/>
        <end position="220"/>
    </location>
</feature>
<reference evidence="3" key="1">
    <citation type="journal article" date="2021" name="Sci. Rep.">
        <title>Diploid genomic architecture of Nitzschia inconspicua, an elite biomass production diatom.</title>
        <authorList>
            <person name="Oliver A."/>
            <person name="Podell S."/>
            <person name="Pinowska A."/>
            <person name="Traller J.C."/>
            <person name="Smith S.R."/>
            <person name="McClure R."/>
            <person name="Beliaev A."/>
            <person name="Bohutskyi P."/>
            <person name="Hill E.A."/>
            <person name="Rabines A."/>
            <person name="Zheng H."/>
            <person name="Allen L.Z."/>
            <person name="Kuo A."/>
            <person name="Grigoriev I.V."/>
            <person name="Allen A.E."/>
            <person name="Hazlebeck D."/>
            <person name="Allen E.E."/>
        </authorList>
    </citation>
    <scope>NUCLEOTIDE SEQUENCE</scope>
    <source>
        <strain evidence="3">Hildebrandi</strain>
    </source>
</reference>
<feature type="region of interest" description="Disordered" evidence="2">
    <location>
        <begin position="331"/>
        <end position="387"/>
    </location>
</feature>
<feature type="compositionally biased region" description="Acidic residues" evidence="2">
    <location>
        <begin position="426"/>
        <end position="436"/>
    </location>
</feature>
<feature type="compositionally biased region" description="Polar residues" evidence="2">
    <location>
        <begin position="142"/>
        <end position="158"/>
    </location>
</feature>
<evidence type="ECO:0000313" key="3">
    <source>
        <dbReference type="EMBL" id="KAG7342516.1"/>
    </source>
</evidence>
<feature type="compositionally biased region" description="Basic and acidic residues" evidence="2">
    <location>
        <begin position="352"/>
        <end position="364"/>
    </location>
</feature>
<organism evidence="3 4">
    <name type="scientific">Nitzschia inconspicua</name>
    <dbReference type="NCBI Taxonomy" id="303405"/>
    <lineage>
        <taxon>Eukaryota</taxon>
        <taxon>Sar</taxon>
        <taxon>Stramenopiles</taxon>
        <taxon>Ochrophyta</taxon>
        <taxon>Bacillariophyta</taxon>
        <taxon>Bacillariophyceae</taxon>
        <taxon>Bacillariophycidae</taxon>
        <taxon>Bacillariales</taxon>
        <taxon>Bacillariaceae</taxon>
        <taxon>Nitzschia</taxon>
    </lineage>
</organism>